<feature type="compositionally biased region" description="Polar residues" evidence="1">
    <location>
        <begin position="72"/>
        <end position="84"/>
    </location>
</feature>
<reference evidence="2 3" key="1">
    <citation type="journal article" date="2021" name="Nat. Plants">
        <title>The Taxus genome provides insights into paclitaxel biosynthesis.</title>
        <authorList>
            <person name="Xiong X."/>
            <person name="Gou J."/>
            <person name="Liao Q."/>
            <person name="Li Y."/>
            <person name="Zhou Q."/>
            <person name="Bi G."/>
            <person name="Li C."/>
            <person name="Du R."/>
            <person name="Wang X."/>
            <person name="Sun T."/>
            <person name="Guo L."/>
            <person name="Liang H."/>
            <person name="Lu P."/>
            <person name="Wu Y."/>
            <person name="Zhang Z."/>
            <person name="Ro D.K."/>
            <person name="Shang Y."/>
            <person name="Huang S."/>
            <person name="Yan J."/>
        </authorList>
    </citation>
    <scope>NUCLEOTIDE SEQUENCE [LARGE SCALE GENOMIC DNA]</scope>
    <source>
        <strain evidence="2">Ta-2019</strain>
    </source>
</reference>
<dbReference type="AlphaFoldDB" id="A0AA38BXC5"/>
<evidence type="ECO:0000256" key="1">
    <source>
        <dbReference type="SAM" id="MobiDB-lite"/>
    </source>
</evidence>
<sequence>MPANAKLGDYYVENEMERVLKLRLLCSNPHPERRPGMRQVVQILEGKASLTASPLRLSFMMSSPSPSWMSTDFPTSKSLEGTLE</sequence>
<feature type="non-terminal residue" evidence="2">
    <location>
        <position position="84"/>
    </location>
</feature>
<dbReference type="Proteomes" id="UP000824469">
    <property type="component" value="Unassembled WGS sequence"/>
</dbReference>
<proteinExistence type="predicted"/>
<comment type="caution">
    <text evidence="2">The sequence shown here is derived from an EMBL/GenBank/DDBJ whole genome shotgun (WGS) entry which is preliminary data.</text>
</comment>
<accession>A0AA38BXC5</accession>
<dbReference type="InterPro" id="IPR011009">
    <property type="entry name" value="Kinase-like_dom_sf"/>
</dbReference>
<organism evidence="2 3">
    <name type="scientific">Taxus chinensis</name>
    <name type="common">Chinese yew</name>
    <name type="synonym">Taxus wallichiana var. chinensis</name>
    <dbReference type="NCBI Taxonomy" id="29808"/>
    <lineage>
        <taxon>Eukaryota</taxon>
        <taxon>Viridiplantae</taxon>
        <taxon>Streptophyta</taxon>
        <taxon>Embryophyta</taxon>
        <taxon>Tracheophyta</taxon>
        <taxon>Spermatophyta</taxon>
        <taxon>Pinopsida</taxon>
        <taxon>Pinidae</taxon>
        <taxon>Conifers II</taxon>
        <taxon>Cupressales</taxon>
        <taxon>Taxaceae</taxon>
        <taxon>Taxus</taxon>
    </lineage>
</organism>
<protein>
    <submittedName>
        <fullName evidence="2">Uncharacterized protein</fullName>
    </submittedName>
</protein>
<feature type="region of interest" description="Disordered" evidence="1">
    <location>
        <begin position="64"/>
        <end position="84"/>
    </location>
</feature>
<gene>
    <name evidence="2" type="ORF">KI387_034373</name>
</gene>
<evidence type="ECO:0000313" key="2">
    <source>
        <dbReference type="EMBL" id="KAH9290256.1"/>
    </source>
</evidence>
<keyword evidence="3" id="KW-1185">Reference proteome</keyword>
<dbReference type="EMBL" id="JAHRHJ020003813">
    <property type="protein sequence ID" value="KAH9290256.1"/>
    <property type="molecule type" value="Genomic_DNA"/>
</dbReference>
<dbReference type="Gene3D" id="1.10.510.10">
    <property type="entry name" value="Transferase(Phosphotransferase) domain 1"/>
    <property type="match status" value="1"/>
</dbReference>
<evidence type="ECO:0000313" key="3">
    <source>
        <dbReference type="Proteomes" id="UP000824469"/>
    </source>
</evidence>
<dbReference type="SUPFAM" id="SSF56112">
    <property type="entry name" value="Protein kinase-like (PK-like)"/>
    <property type="match status" value="1"/>
</dbReference>
<name>A0AA38BXC5_TAXCH</name>